<evidence type="ECO:0000259" key="6">
    <source>
        <dbReference type="Pfam" id="PF08241"/>
    </source>
</evidence>
<dbReference type="VEuPathDB" id="VectorBase:LDEU007367"/>
<keyword evidence="7" id="KW-0830">Ubiquinone</keyword>
<dbReference type="GO" id="GO:0008757">
    <property type="term" value="F:S-adenosylmethionine-dependent methyltransferase activity"/>
    <property type="evidence" value="ECO:0007669"/>
    <property type="project" value="InterPro"/>
</dbReference>
<dbReference type="OrthoDB" id="16816at2759"/>
<dbReference type="GO" id="GO:0032981">
    <property type="term" value="P:mitochondrial respiratory chain complex I assembly"/>
    <property type="evidence" value="ECO:0007669"/>
    <property type="project" value="TreeGrafter"/>
</dbReference>
<dbReference type="Gene3D" id="3.40.50.150">
    <property type="entry name" value="Vaccinia Virus protein VP39"/>
    <property type="match status" value="1"/>
</dbReference>
<dbReference type="InterPro" id="IPR013216">
    <property type="entry name" value="Methyltransf_11"/>
</dbReference>
<keyword evidence="1" id="KW-0489">Methyltransferase</keyword>
<evidence type="ECO:0000256" key="4">
    <source>
        <dbReference type="ARBA" id="ARBA00041833"/>
    </source>
</evidence>
<dbReference type="InterPro" id="IPR050602">
    <property type="entry name" value="Malonyl-ACP_OMT"/>
</dbReference>
<accession>A0A443SAT3</accession>
<sequence>MWSSQMCAILRKRFLQRTFSAMRFESTTTQKQPKRGKLFDRRMKTKQRDYLASLENAEVFEYIKEEFGYRMADRVLDIKRKFNVLVELGCGRGYVAPNLFNDMVDTYFACDTSVKSLEHTKELPGVNFQRLLVDEEHIPLRNDTVDIVVSSLSLHWINELPETFKSILNILKNDGAFLGSIFGGQTLFELRSSLQLAETEREGGFAPHISPFVQTIDVGALLTRAGFTLQTIDVDEMVVNYPTMFELLTDLQCMAESNAAFKRKLHLNRDTMFSAAAIYKDMYANEDGSIPATFQIYNFIGWKPDPSQPKPAERGSGQFSLKDIHEFEKFMSESLKKEDK</sequence>
<comment type="caution">
    <text evidence="7">The sequence shown here is derived from an EMBL/GenBank/DDBJ whole genome shotgun (WGS) entry which is preliminary data.</text>
</comment>
<proteinExistence type="predicted"/>
<dbReference type="PANTHER" id="PTHR13090:SF1">
    <property type="entry name" value="ARGININE-HYDROXYLASE NDUFAF5, MITOCHONDRIAL"/>
    <property type="match status" value="1"/>
</dbReference>
<evidence type="ECO:0000313" key="7">
    <source>
        <dbReference type="EMBL" id="RWS24671.1"/>
    </source>
</evidence>
<evidence type="ECO:0000256" key="3">
    <source>
        <dbReference type="ARBA" id="ARBA00040937"/>
    </source>
</evidence>
<evidence type="ECO:0000313" key="8">
    <source>
        <dbReference type="Proteomes" id="UP000288716"/>
    </source>
</evidence>
<keyword evidence="8" id="KW-1185">Reference proteome</keyword>
<protein>
    <recommendedName>
        <fullName evidence="3">Arginine-hydroxylase NDUFAF5, mitochondrial</fullName>
    </recommendedName>
    <alternativeName>
        <fullName evidence="4">NADH dehydrogenase [ubiquinone] 1 alpha subcomplex assembly factor 5</fullName>
    </alternativeName>
    <alternativeName>
        <fullName evidence="5">Putative methyltransferase NDUFAF5</fullName>
    </alternativeName>
</protein>
<dbReference type="STRING" id="299467.A0A443SAT3"/>
<name>A0A443SAT3_9ACAR</name>
<keyword evidence="2" id="KW-0808">Transferase</keyword>
<dbReference type="CDD" id="cd02440">
    <property type="entry name" value="AdoMet_MTases"/>
    <property type="match status" value="1"/>
</dbReference>
<reference evidence="7 8" key="1">
    <citation type="journal article" date="2018" name="Gigascience">
        <title>Genomes of trombidid mites reveal novel predicted allergens and laterally-transferred genes associated with secondary metabolism.</title>
        <authorList>
            <person name="Dong X."/>
            <person name="Chaisiri K."/>
            <person name="Xia D."/>
            <person name="Armstrong S.D."/>
            <person name="Fang Y."/>
            <person name="Donnelly M.J."/>
            <person name="Kadowaki T."/>
            <person name="McGarry J.W."/>
            <person name="Darby A.C."/>
            <person name="Makepeace B.L."/>
        </authorList>
    </citation>
    <scope>NUCLEOTIDE SEQUENCE [LARGE SCALE GENOMIC DNA]</scope>
    <source>
        <strain evidence="7">UoL-UT</strain>
    </source>
</reference>
<evidence type="ECO:0000256" key="5">
    <source>
        <dbReference type="ARBA" id="ARBA00042549"/>
    </source>
</evidence>
<gene>
    <name evidence="7" type="ORF">B4U80_09065</name>
</gene>
<feature type="domain" description="Methyltransferase type 11" evidence="6">
    <location>
        <begin position="87"/>
        <end position="178"/>
    </location>
</feature>
<dbReference type="AlphaFoldDB" id="A0A443SAT3"/>
<dbReference type="PANTHER" id="PTHR13090">
    <property type="entry name" value="ARGININE-HYDROXYLASE NDUFAF5, MITOCHONDRIAL"/>
    <property type="match status" value="1"/>
</dbReference>
<dbReference type="Pfam" id="PF08241">
    <property type="entry name" value="Methyltransf_11"/>
    <property type="match status" value="1"/>
</dbReference>
<dbReference type="Proteomes" id="UP000288716">
    <property type="component" value="Unassembled WGS sequence"/>
</dbReference>
<dbReference type="GO" id="GO:0032259">
    <property type="term" value="P:methylation"/>
    <property type="evidence" value="ECO:0007669"/>
    <property type="project" value="UniProtKB-KW"/>
</dbReference>
<dbReference type="InterPro" id="IPR029063">
    <property type="entry name" value="SAM-dependent_MTases_sf"/>
</dbReference>
<dbReference type="EMBL" id="NCKV01004565">
    <property type="protein sequence ID" value="RWS24671.1"/>
    <property type="molecule type" value="Genomic_DNA"/>
</dbReference>
<organism evidence="7 8">
    <name type="scientific">Leptotrombidium deliense</name>
    <dbReference type="NCBI Taxonomy" id="299467"/>
    <lineage>
        <taxon>Eukaryota</taxon>
        <taxon>Metazoa</taxon>
        <taxon>Ecdysozoa</taxon>
        <taxon>Arthropoda</taxon>
        <taxon>Chelicerata</taxon>
        <taxon>Arachnida</taxon>
        <taxon>Acari</taxon>
        <taxon>Acariformes</taxon>
        <taxon>Trombidiformes</taxon>
        <taxon>Prostigmata</taxon>
        <taxon>Anystina</taxon>
        <taxon>Parasitengona</taxon>
        <taxon>Trombiculoidea</taxon>
        <taxon>Trombiculidae</taxon>
        <taxon>Leptotrombidium</taxon>
    </lineage>
</organism>
<dbReference type="SUPFAM" id="SSF53335">
    <property type="entry name" value="S-adenosyl-L-methionine-dependent methyltransferases"/>
    <property type="match status" value="1"/>
</dbReference>
<evidence type="ECO:0000256" key="2">
    <source>
        <dbReference type="ARBA" id="ARBA00022679"/>
    </source>
</evidence>
<evidence type="ECO:0000256" key="1">
    <source>
        <dbReference type="ARBA" id="ARBA00022603"/>
    </source>
</evidence>
<dbReference type="GO" id="GO:0005739">
    <property type="term" value="C:mitochondrion"/>
    <property type="evidence" value="ECO:0007669"/>
    <property type="project" value="TreeGrafter"/>
</dbReference>